<evidence type="ECO:0000256" key="3">
    <source>
        <dbReference type="ARBA" id="ARBA00010872"/>
    </source>
</evidence>
<dbReference type="GO" id="GO:0006672">
    <property type="term" value="P:ceramide metabolic process"/>
    <property type="evidence" value="ECO:0007669"/>
    <property type="project" value="TreeGrafter"/>
</dbReference>
<evidence type="ECO:0000256" key="7">
    <source>
        <dbReference type="ARBA" id="ARBA00022801"/>
    </source>
</evidence>
<keyword evidence="10 13" id="KW-0472">Membrane</keyword>
<keyword evidence="16" id="KW-1185">Reference proteome</keyword>
<feature type="transmembrane region" description="Helical" evidence="13">
    <location>
        <begin position="1187"/>
        <end position="1219"/>
    </location>
</feature>
<dbReference type="Gene3D" id="3.60.20.30">
    <property type="entry name" value="(Glycosyl)asparaginase"/>
    <property type="match status" value="1"/>
</dbReference>
<dbReference type="InterPro" id="IPR017438">
    <property type="entry name" value="ATP-NAD_kinase_N"/>
</dbReference>
<evidence type="ECO:0000256" key="5">
    <source>
        <dbReference type="ARBA" id="ARBA00022670"/>
    </source>
</evidence>
<gene>
    <name evidence="15" type="ORF">OSB04_026269</name>
</gene>
<dbReference type="SUPFAM" id="SSF56235">
    <property type="entry name" value="N-terminal nucleophile aminohydrolases (Ntn hydrolases)"/>
    <property type="match status" value="1"/>
</dbReference>
<dbReference type="GO" id="GO:0001729">
    <property type="term" value="F:ceramide kinase activity"/>
    <property type="evidence" value="ECO:0007669"/>
    <property type="project" value="TreeGrafter"/>
</dbReference>
<feature type="domain" description="DAGKc" evidence="14">
    <location>
        <begin position="153"/>
        <end position="360"/>
    </location>
</feature>
<dbReference type="EMBL" id="JARYMX010000007">
    <property type="protein sequence ID" value="KAJ9539763.1"/>
    <property type="molecule type" value="Genomic_DNA"/>
</dbReference>
<comment type="subunit">
    <text evidence="4">Heterotetramer of two alpha and two beta chains arranged as a dimer of alpha/beta heterodimers.</text>
</comment>
<comment type="similarity">
    <text evidence="3">Belongs to the Ntn-hydrolase family.</text>
</comment>
<evidence type="ECO:0000256" key="4">
    <source>
        <dbReference type="ARBA" id="ARBA00011601"/>
    </source>
</evidence>
<feature type="domain" description="DAGKc" evidence="14">
    <location>
        <begin position="618"/>
        <end position="802"/>
    </location>
</feature>
<dbReference type="PANTHER" id="PTHR12358">
    <property type="entry name" value="SPHINGOSINE KINASE"/>
    <property type="match status" value="1"/>
</dbReference>
<name>A0AA38SJ24_9ASTR</name>
<dbReference type="SUPFAM" id="SSF111331">
    <property type="entry name" value="NAD kinase/diacylglycerol kinase-like"/>
    <property type="match status" value="3"/>
</dbReference>
<proteinExistence type="inferred from homology"/>
<evidence type="ECO:0000256" key="9">
    <source>
        <dbReference type="ARBA" id="ARBA00022989"/>
    </source>
</evidence>
<comment type="function">
    <text evidence="1">May be involved in the degradation process of specific misfolded endoplasmic reticulum (ER) luminal proteins.</text>
</comment>
<feature type="transmembrane region" description="Helical" evidence="13">
    <location>
        <begin position="1089"/>
        <end position="1109"/>
    </location>
</feature>
<dbReference type="GO" id="GO:0006508">
    <property type="term" value="P:proteolysis"/>
    <property type="evidence" value="ECO:0007669"/>
    <property type="project" value="UniProtKB-KW"/>
</dbReference>
<evidence type="ECO:0000256" key="11">
    <source>
        <dbReference type="PIRSR" id="PIRSR600246-2"/>
    </source>
</evidence>
<keyword evidence="9 13" id="KW-1133">Transmembrane helix</keyword>
<dbReference type="InterPro" id="IPR000246">
    <property type="entry name" value="Peptidase_T2"/>
</dbReference>
<accession>A0AA38SJ24</accession>
<dbReference type="Gene3D" id="3.40.50.10330">
    <property type="entry name" value="Probable inorganic polyphosphate/atp-NAD kinase, domain 1"/>
    <property type="match status" value="2"/>
</dbReference>
<evidence type="ECO:0000256" key="10">
    <source>
        <dbReference type="ARBA" id="ARBA00023136"/>
    </source>
</evidence>
<dbReference type="Gene3D" id="2.60.200.40">
    <property type="match status" value="1"/>
</dbReference>
<keyword evidence="5" id="KW-0645">Protease</keyword>
<feature type="binding site" evidence="11">
    <location>
        <begin position="436"/>
        <end position="439"/>
    </location>
    <ligand>
        <name>substrate</name>
    </ligand>
</feature>
<evidence type="ECO:0000256" key="8">
    <source>
        <dbReference type="ARBA" id="ARBA00022813"/>
    </source>
</evidence>
<evidence type="ECO:0000313" key="16">
    <source>
        <dbReference type="Proteomes" id="UP001172457"/>
    </source>
</evidence>
<dbReference type="PROSITE" id="PS50146">
    <property type="entry name" value="DAGK"/>
    <property type="match status" value="2"/>
</dbReference>
<dbReference type="InterPro" id="IPR050187">
    <property type="entry name" value="Lipid_Phosphate_FormReg"/>
</dbReference>
<dbReference type="Pfam" id="PF01112">
    <property type="entry name" value="Asparaginase_2"/>
    <property type="match status" value="1"/>
</dbReference>
<feature type="transmembrane region" description="Helical" evidence="13">
    <location>
        <begin position="1129"/>
        <end position="1146"/>
    </location>
</feature>
<dbReference type="Pfam" id="PF19280">
    <property type="entry name" value="CERK_C"/>
    <property type="match status" value="1"/>
</dbReference>
<feature type="region of interest" description="Disordered" evidence="12">
    <location>
        <begin position="1266"/>
        <end position="1315"/>
    </location>
</feature>
<feature type="binding site" evidence="11">
    <location>
        <begin position="413"/>
        <end position="416"/>
    </location>
    <ligand>
        <name>substrate</name>
    </ligand>
</feature>
<dbReference type="GO" id="GO:0016020">
    <property type="term" value="C:membrane"/>
    <property type="evidence" value="ECO:0007669"/>
    <property type="project" value="UniProtKB-SubCell"/>
</dbReference>
<keyword evidence="8" id="KW-0068">Autocatalytic cleavage</keyword>
<keyword evidence="7" id="KW-0378">Hydrolase</keyword>
<dbReference type="InterPro" id="IPR029055">
    <property type="entry name" value="Ntn_hydrolases_N"/>
</dbReference>
<dbReference type="InterPro" id="IPR045363">
    <property type="entry name" value="CERK_C"/>
</dbReference>
<dbReference type="InterPro" id="IPR035952">
    <property type="entry name" value="Rhomboid-like_sf"/>
</dbReference>
<dbReference type="GO" id="GO:0003948">
    <property type="term" value="F:N4-(beta-N-acetylglucosaminyl)-L-asparaginase activity"/>
    <property type="evidence" value="ECO:0007669"/>
    <property type="project" value="UniProtKB-ARBA"/>
</dbReference>
<evidence type="ECO:0000256" key="2">
    <source>
        <dbReference type="ARBA" id="ARBA00004141"/>
    </source>
</evidence>
<evidence type="ECO:0000259" key="14">
    <source>
        <dbReference type="PROSITE" id="PS50146"/>
    </source>
</evidence>
<dbReference type="InterPro" id="IPR016064">
    <property type="entry name" value="NAD/diacylglycerol_kinase_sf"/>
</dbReference>
<keyword evidence="6 13" id="KW-0812">Transmembrane</keyword>
<dbReference type="FunFam" id="3.60.20.30:FF:000003">
    <property type="entry name" value="N(4)-(Beta-N-acetylglucosaminyl)-L-asparaginase isoform X1"/>
    <property type="match status" value="1"/>
</dbReference>
<evidence type="ECO:0000256" key="12">
    <source>
        <dbReference type="SAM" id="MobiDB-lite"/>
    </source>
</evidence>
<evidence type="ECO:0000313" key="15">
    <source>
        <dbReference type="EMBL" id="KAJ9539763.1"/>
    </source>
</evidence>
<dbReference type="Pfam" id="PF04511">
    <property type="entry name" value="DER1"/>
    <property type="match status" value="1"/>
</dbReference>
<dbReference type="GO" id="GO:0008233">
    <property type="term" value="F:peptidase activity"/>
    <property type="evidence" value="ECO:0007669"/>
    <property type="project" value="UniProtKB-KW"/>
</dbReference>
<comment type="subcellular location">
    <subcellularLocation>
        <location evidence="2">Membrane</location>
        <topology evidence="2">Multi-pass membrane protein</topology>
    </subcellularLocation>
</comment>
<reference evidence="15" key="1">
    <citation type="submission" date="2023-03" db="EMBL/GenBank/DDBJ databases">
        <title>Chromosome-scale reference genome and RAD-based genetic map of yellow starthistle (Centaurea solstitialis) reveal putative structural variation and QTLs associated with invader traits.</title>
        <authorList>
            <person name="Reatini B."/>
            <person name="Cang F.A."/>
            <person name="Jiang Q."/>
            <person name="Mckibben M.T.W."/>
            <person name="Barker M.S."/>
            <person name="Rieseberg L.H."/>
            <person name="Dlugosch K.M."/>
        </authorList>
    </citation>
    <scope>NUCLEOTIDE SEQUENCE</scope>
    <source>
        <strain evidence="15">CAN-66</strain>
        <tissue evidence="15">Leaf</tissue>
    </source>
</reference>
<dbReference type="PANTHER" id="PTHR12358:SF6">
    <property type="entry name" value="CERAMIDE KINASE"/>
    <property type="match status" value="1"/>
</dbReference>
<protein>
    <recommendedName>
        <fullName evidence="14">DAGKc domain-containing protein</fullName>
    </recommendedName>
</protein>
<dbReference type="SUPFAM" id="SSF144091">
    <property type="entry name" value="Rhomboid-like"/>
    <property type="match status" value="1"/>
</dbReference>
<organism evidence="15 16">
    <name type="scientific">Centaurea solstitialis</name>
    <name type="common">yellow star-thistle</name>
    <dbReference type="NCBI Taxonomy" id="347529"/>
    <lineage>
        <taxon>Eukaryota</taxon>
        <taxon>Viridiplantae</taxon>
        <taxon>Streptophyta</taxon>
        <taxon>Embryophyta</taxon>
        <taxon>Tracheophyta</taxon>
        <taxon>Spermatophyta</taxon>
        <taxon>Magnoliopsida</taxon>
        <taxon>eudicotyledons</taxon>
        <taxon>Gunneridae</taxon>
        <taxon>Pentapetalae</taxon>
        <taxon>asterids</taxon>
        <taxon>campanulids</taxon>
        <taxon>Asterales</taxon>
        <taxon>Asteraceae</taxon>
        <taxon>Carduoideae</taxon>
        <taxon>Cardueae</taxon>
        <taxon>Centaureinae</taxon>
        <taxon>Centaurea</taxon>
    </lineage>
</organism>
<dbReference type="InterPro" id="IPR007599">
    <property type="entry name" value="DER1"/>
</dbReference>
<comment type="caution">
    <text evidence="15">The sequence shown here is derived from an EMBL/GenBank/DDBJ whole genome shotgun (WGS) entry which is preliminary data.</text>
</comment>
<evidence type="ECO:0000256" key="13">
    <source>
        <dbReference type="SAM" id="Phobius"/>
    </source>
</evidence>
<evidence type="ECO:0000256" key="6">
    <source>
        <dbReference type="ARBA" id="ARBA00022692"/>
    </source>
</evidence>
<dbReference type="InterPro" id="IPR001206">
    <property type="entry name" value="Diacylglycerol_kinase_cat_dom"/>
</dbReference>
<dbReference type="Proteomes" id="UP001172457">
    <property type="component" value="Chromosome 7"/>
</dbReference>
<dbReference type="Pfam" id="PF00781">
    <property type="entry name" value="DAGK_cat"/>
    <property type="match status" value="2"/>
</dbReference>
<evidence type="ECO:0000256" key="1">
    <source>
        <dbReference type="ARBA" id="ARBA00003292"/>
    </source>
</evidence>
<sequence>MDSESNTQFIRGEEPSILTSNFFLDHVGEVSLTLKPDGLSWKLMESLCNDQEDGSTCLGIQIVSKSNTSINISDVYNVEFIDWGLVHETLLTNPGLLLGHSSEMYRFTVHGVERSKSQPSLWAPTVYTFGHVDKQTCLMWVNKMKTFLSMETDRPKNLLVYVHPGSGKGDGCRTWESLAPIFSQAKVKTKVIVTERAGHAFEAVTSMTNRELNLYDGIVAVGGDGFFNEIINGILLSRHRAPYPPPPPDDDQTVEAVSDVLLHDPTVTVAEPLVSGEDESAVLLRSPLDQSRAVDLSTNTDQDSEMSFPNERFRFGLIPAGSTDAIVICTTGVRDPMTSALQIILGKRIRLDIAQVVRWEKSRKSKNEPLVRYAASFAGYGFYGDVITESEKYRWMGPKRYDYAGTKVFLRHRVGDGPIAGSSSYADDEVGACGATGDGDIMMRFLPCYQVVESMRLGLEPRVAAKDAILRIARKYPNFVGAIFAVDKNGVHAGACHGWTFQYSVRSPSMDDVEDQEDGSTCLGIQIVSKSNTSIDISDVYNVEFIDWGLVHETLLTNPGLLLGHSSEMYRFTVHGVERSKSQPSLWAPTVYTFGHVDKQTCLMWVNKMKTFLSMETDRPKNLLVYVHPGSGKGDGCRTWESLAPIFSQAKVKTKVIVTERAGHAFEAVTSMTNRELNLYDGIVAVSSLPTSPPDDDQTVEAESDVLLHDPTVTVAEPSVSGEDESAVLLRSPLDQSRAVDLNQDSEMSFPNERFRFGLIPAGSTDAIVICTTGVRDPMTSALQIILGKRVRLDIAQVVRWEKSRKSKNEPLVRYAASFAGYGFYGDVITESEKYRWMGPKRYDYAGTKVFLRHRSYEAKVEYLKVETEKTNVGANARRIKTFWGLSKKPERVPCRAKCDICNSAVPEREIRDPHQESNWVRVKGRFISIGAAVISCRNERAPNGLVADAHLSDGFLHLVLIKDCSHAFYLWHLTQLARKGGTPLNFDFVEHHKTTTFTFTSYGEESVWNVDGEILKAQKLSAQLRKNQLRSSTMSTPMEYYNSLPPVAKTYATITFIMAAACQLPFYDPMIMALVYGDVFKKFQIWRLLTNFLFIGAFSFSFAFRLLIILRYGVSLERGPFDKRTADYVWMFFFGAFSLLGVAAIPYFRFPFMGSSLVFMIVYVWSRELPNARINIYGLVELKGFYLPWAMVAIDLVIGNPLMTSLLGIGVGHLYYFLTVLHPLASGSNFCKTPLWVHKLVAYWGKGYQMNSPIRRDPATGVAFRGRGFRVGGTSDGSTRGQGRDNQEAETNTRPLPNGGAFSGRGRRLDGRSS</sequence>